<feature type="chain" id="PRO_5005713188" evidence="1">
    <location>
        <begin position="19"/>
        <end position="102"/>
    </location>
</feature>
<name>U4K4Z2_9VIBR</name>
<keyword evidence="3" id="KW-1185">Reference proteome</keyword>
<evidence type="ECO:0000256" key="1">
    <source>
        <dbReference type="SAM" id="SignalP"/>
    </source>
</evidence>
<dbReference type="AlphaFoldDB" id="U4K4Z2"/>
<keyword evidence="1" id="KW-0732">Signal</keyword>
<dbReference type="EMBL" id="FO203527">
    <property type="protein sequence ID" value="CCO60362.1"/>
    <property type="molecule type" value="Genomic_DNA"/>
</dbReference>
<reference evidence="2 3" key="1">
    <citation type="journal article" date="2013" name="ISME J.">
        <title>Comparative genomics of pathogenic lineages of Vibrio nigripulchritudo identifies virulence-associated traits.</title>
        <authorList>
            <person name="Goudenege D."/>
            <person name="Labreuche Y."/>
            <person name="Krin E."/>
            <person name="Ansquer D."/>
            <person name="Mangenot S."/>
            <person name="Calteau A."/>
            <person name="Medigue C."/>
            <person name="Mazel D."/>
            <person name="Polz M.F."/>
            <person name="Le Roux F."/>
        </authorList>
    </citation>
    <scope>NUCLEOTIDE SEQUENCE [LARGE SCALE GENOMIC DNA]</scope>
    <source>
        <strain evidence="3">SnF1</strain>
    </source>
</reference>
<gene>
    <name evidence="2" type="ORF">VIBNI_B0554</name>
</gene>
<dbReference type="RefSeq" id="WP_022560988.1">
    <property type="nucleotide sequence ID" value="NC_022543.1"/>
</dbReference>
<accession>U4K4Z2</accession>
<evidence type="ECO:0000313" key="3">
    <source>
        <dbReference type="Proteomes" id="UP000016895"/>
    </source>
</evidence>
<feature type="signal peptide" evidence="1">
    <location>
        <begin position="1"/>
        <end position="18"/>
    </location>
</feature>
<proteinExistence type="predicted"/>
<organism evidence="2 3">
    <name type="scientific">Vibrio nigripulchritudo</name>
    <dbReference type="NCBI Taxonomy" id="28173"/>
    <lineage>
        <taxon>Bacteria</taxon>
        <taxon>Pseudomonadati</taxon>
        <taxon>Pseudomonadota</taxon>
        <taxon>Gammaproteobacteria</taxon>
        <taxon>Vibrionales</taxon>
        <taxon>Vibrionaceae</taxon>
        <taxon>Vibrio</taxon>
    </lineage>
</organism>
<evidence type="ECO:0000313" key="2">
    <source>
        <dbReference type="EMBL" id="CCO60362.1"/>
    </source>
</evidence>
<sequence length="102" mass="11393">MKKLSLVLLFITSFGVNAKTCDGTIVEVNHWSDGQANKVNFRLKNNSGSMWIQTTTQEHVSMVLTSLASKMKTRVYWSCNAPASCTEKESQKLCGYLSLINE</sequence>
<dbReference type="KEGG" id="vni:VIBNI_B0554"/>
<protein>
    <submittedName>
        <fullName evidence="2">Uncharacterized protein</fullName>
    </submittedName>
</protein>
<dbReference type="Proteomes" id="UP000016895">
    <property type="component" value="Chromosome 2"/>
</dbReference>
<dbReference type="OrthoDB" id="9924349at2"/>